<dbReference type="Pfam" id="PF04688">
    <property type="entry name" value="Holin_SPP1"/>
    <property type="match status" value="1"/>
</dbReference>
<dbReference type="NCBIfam" id="TIGR01592">
    <property type="entry name" value="holin_SPP1"/>
    <property type="match status" value="1"/>
</dbReference>
<evidence type="ECO:0000256" key="1">
    <source>
        <dbReference type="ARBA" id="ARBA00004370"/>
    </source>
</evidence>
<protein>
    <submittedName>
        <fullName evidence="6">Phage holin</fullName>
    </submittedName>
</protein>
<name>A0ABU9XC65_9BACI</name>
<comment type="caution">
    <text evidence="6">The sequence shown here is derived from an EMBL/GenBank/DDBJ whole genome shotgun (WGS) entry which is preliminary data.</text>
</comment>
<accession>A0ABU9XC65</accession>
<evidence type="ECO:0000313" key="7">
    <source>
        <dbReference type="Proteomes" id="UP001444625"/>
    </source>
</evidence>
<evidence type="ECO:0000313" key="6">
    <source>
        <dbReference type="EMBL" id="MEN2765845.1"/>
    </source>
</evidence>
<evidence type="ECO:0000256" key="3">
    <source>
        <dbReference type="ARBA" id="ARBA00022989"/>
    </source>
</evidence>
<feature type="transmembrane region" description="Helical" evidence="5">
    <location>
        <begin position="36"/>
        <end position="54"/>
    </location>
</feature>
<evidence type="ECO:0000256" key="5">
    <source>
        <dbReference type="SAM" id="Phobius"/>
    </source>
</evidence>
<evidence type="ECO:0000256" key="4">
    <source>
        <dbReference type="ARBA" id="ARBA00023136"/>
    </source>
</evidence>
<keyword evidence="4 5" id="KW-0472">Membrane</keyword>
<proteinExistence type="predicted"/>
<comment type="subcellular location">
    <subcellularLocation>
        <location evidence="1">Membrane</location>
    </subcellularLocation>
</comment>
<keyword evidence="3 5" id="KW-1133">Transmembrane helix</keyword>
<dbReference type="RefSeq" id="WP_345823317.1">
    <property type="nucleotide sequence ID" value="NZ_JBDIML010000001.1"/>
</dbReference>
<feature type="transmembrane region" description="Helical" evidence="5">
    <location>
        <begin position="6"/>
        <end position="24"/>
    </location>
</feature>
<keyword evidence="7" id="KW-1185">Reference proteome</keyword>
<evidence type="ECO:0000256" key="2">
    <source>
        <dbReference type="ARBA" id="ARBA00022692"/>
    </source>
</evidence>
<keyword evidence="2 5" id="KW-0812">Transmembrane</keyword>
<organism evidence="6 7">
    <name type="scientific">Ornithinibacillus xuwenensis</name>
    <dbReference type="NCBI Taxonomy" id="3144668"/>
    <lineage>
        <taxon>Bacteria</taxon>
        <taxon>Bacillati</taxon>
        <taxon>Bacillota</taxon>
        <taxon>Bacilli</taxon>
        <taxon>Bacillales</taxon>
        <taxon>Bacillaceae</taxon>
        <taxon>Ornithinibacillus</taxon>
    </lineage>
</organism>
<dbReference type="InterPro" id="IPR006479">
    <property type="entry name" value="Holin"/>
</dbReference>
<sequence length="77" mass="8549">MDKGSLIRTVVLIVALINQFLVVFGKSPLPVENELIEQLISAGFTFVASIVAWFRNNYVTTKGDLQKKVLQSQGLLK</sequence>
<dbReference type="EMBL" id="JBDIML010000001">
    <property type="protein sequence ID" value="MEN2765845.1"/>
    <property type="molecule type" value="Genomic_DNA"/>
</dbReference>
<gene>
    <name evidence="6" type="ORF">ABC228_01475</name>
</gene>
<dbReference type="Proteomes" id="UP001444625">
    <property type="component" value="Unassembled WGS sequence"/>
</dbReference>
<reference evidence="6 7" key="1">
    <citation type="submission" date="2024-05" db="EMBL/GenBank/DDBJ databases">
        <authorList>
            <person name="Haq I."/>
            <person name="Ullah Z."/>
            <person name="Ahmad R."/>
            <person name="Li M."/>
            <person name="Tong Y."/>
        </authorList>
    </citation>
    <scope>NUCLEOTIDE SEQUENCE [LARGE SCALE GENOMIC DNA]</scope>
    <source>
        <strain evidence="6 7">16A2E</strain>
    </source>
</reference>